<sequence>MTLTNNPIANYLKTSYEELKKVTWPTRVEATKHSLWVIALSLLVAAFFGIIDFFLSRGLELLLR</sequence>
<comment type="subunit">
    <text evidence="9">Component of the Sec protein translocase complex. Heterotrimer consisting of SecY, SecE and SecG subunits. The heterotrimers can form oligomers, although 1 heterotrimer is thought to be able to translocate proteins. Interacts with the ribosome. Interacts with SecDF, and other proteins may be involved. Interacts with SecA.</text>
</comment>
<dbReference type="HAMAP" id="MF_00422">
    <property type="entry name" value="SecE"/>
    <property type="match status" value="1"/>
</dbReference>
<gene>
    <name evidence="9 10" type="primary">secE</name>
    <name evidence="10" type="ORF">COV04_03510</name>
</gene>
<dbReference type="GO" id="GO:0009306">
    <property type="term" value="P:protein secretion"/>
    <property type="evidence" value="ECO:0007669"/>
    <property type="project" value="UniProtKB-UniRule"/>
</dbReference>
<keyword evidence="8 9" id="KW-0472">Membrane</keyword>
<keyword evidence="3 9" id="KW-1003">Cell membrane</keyword>
<comment type="caution">
    <text evidence="10">The sequence shown here is derived from an EMBL/GenBank/DDBJ whole genome shotgun (WGS) entry which is preliminary data.</text>
</comment>
<name>A0A2M8LDW8_9BACT</name>
<evidence type="ECO:0000256" key="3">
    <source>
        <dbReference type="ARBA" id="ARBA00022475"/>
    </source>
</evidence>
<dbReference type="Gene3D" id="1.20.5.1030">
    <property type="entry name" value="Preprotein translocase secy subunit"/>
    <property type="match status" value="1"/>
</dbReference>
<keyword evidence="2 9" id="KW-0813">Transport</keyword>
<dbReference type="AlphaFoldDB" id="A0A2M8LDW8"/>
<evidence type="ECO:0000256" key="9">
    <source>
        <dbReference type="HAMAP-Rule" id="MF_00422"/>
    </source>
</evidence>
<dbReference type="Proteomes" id="UP000231152">
    <property type="component" value="Unassembled WGS sequence"/>
</dbReference>
<feature type="transmembrane region" description="Helical" evidence="9">
    <location>
        <begin position="34"/>
        <end position="55"/>
    </location>
</feature>
<dbReference type="PANTHER" id="PTHR33910">
    <property type="entry name" value="PROTEIN TRANSLOCASE SUBUNIT SECE"/>
    <property type="match status" value="1"/>
</dbReference>
<dbReference type="GO" id="GO:0065002">
    <property type="term" value="P:intracellular protein transmembrane transport"/>
    <property type="evidence" value="ECO:0007669"/>
    <property type="project" value="UniProtKB-UniRule"/>
</dbReference>
<dbReference type="GO" id="GO:0005886">
    <property type="term" value="C:plasma membrane"/>
    <property type="evidence" value="ECO:0007669"/>
    <property type="project" value="UniProtKB-SubCell"/>
</dbReference>
<proteinExistence type="inferred from homology"/>
<dbReference type="EMBL" id="PFET01000012">
    <property type="protein sequence ID" value="PJE75639.1"/>
    <property type="molecule type" value="Genomic_DNA"/>
</dbReference>
<evidence type="ECO:0000256" key="5">
    <source>
        <dbReference type="ARBA" id="ARBA00022927"/>
    </source>
</evidence>
<dbReference type="NCBIfam" id="TIGR00964">
    <property type="entry name" value="secE_bact"/>
    <property type="match status" value="1"/>
</dbReference>
<comment type="subcellular location">
    <subcellularLocation>
        <location evidence="9">Cell membrane</location>
        <topology evidence="9">Single-pass membrane protein</topology>
    </subcellularLocation>
    <subcellularLocation>
        <location evidence="1">Membrane</location>
    </subcellularLocation>
</comment>
<evidence type="ECO:0000313" key="11">
    <source>
        <dbReference type="Proteomes" id="UP000231152"/>
    </source>
</evidence>
<keyword evidence="4 9" id="KW-0812">Transmembrane</keyword>
<dbReference type="GO" id="GO:0008320">
    <property type="term" value="F:protein transmembrane transporter activity"/>
    <property type="evidence" value="ECO:0007669"/>
    <property type="project" value="UniProtKB-UniRule"/>
</dbReference>
<dbReference type="Pfam" id="PF00584">
    <property type="entry name" value="SecE"/>
    <property type="match status" value="1"/>
</dbReference>
<organism evidence="10 11">
    <name type="scientific">Candidatus Uhrbacteria bacterium CG10_big_fil_rev_8_21_14_0_10_48_11</name>
    <dbReference type="NCBI Taxonomy" id="1975037"/>
    <lineage>
        <taxon>Bacteria</taxon>
        <taxon>Candidatus Uhriibacteriota</taxon>
    </lineage>
</organism>
<evidence type="ECO:0000256" key="1">
    <source>
        <dbReference type="ARBA" id="ARBA00004370"/>
    </source>
</evidence>
<evidence type="ECO:0000256" key="8">
    <source>
        <dbReference type="ARBA" id="ARBA00023136"/>
    </source>
</evidence>
<evidence type="ECO:0000256" key="2">
    <source>
        <dbReference type="ARBA" id="ARBA00022448"/>
    </source>
</evidence>
<keyword evidence="7 9" id="KW-0811">Translocation</keyword>
<dbReference type="PANTHER" id="PTHR33910:SF1">
    <property type="entry name" value="PROTEIN TRANSLOCASE SUBUNIT SECE"/>
    <property type="match status" value="1"/>
</dbReference>
<comment type="similarity">
    <text evidence="9">Belongs to the SecE/SEC61-gamma family.</text>
</comment>
<reference evidence="10 11" key="1">
    <citation type="submission" date="2017-09" db="EMBL/GenBank/DDBJ databases">
        <title>Depth-based differentiation of microbial function through sediment-hosted aquifers and enrichment of novel symbionts in the deep terrestrial subsurface.</title>
        <authorList>
            <person name="Probst A.J."/>
            <person name="Ladd B."/>
            <person name="Jarett J.K."/>
            <person name="Geller-Mcgrath D.E."/>
            <person name="Sieber C.M."/>
            <person name="Emerson J.B."/>
            <person name="Anantharaman K."/>
            <person name="Thomas B.C."/>
            <person name="Malmstrom R."/>
            <person name="Stieglmeier M."/>
            <person name="Klingl A."/>
            <person name="Woyke T."/>
            <person name="Ryan C.M."/>
            <person name="Banfield J.F."/>
        </authorList>
    </citation>
    <scope>NUCLEOTIDE SEQUENCE [LARGE SCALE GENOMIC DNA]</scope>
    <source>
        <strain evidence="10">CG10_big_fil_rev_8_21_14_0_10_48_11</strain>
    </source>
</reference>
<comment type="function">
    <text evidence="9">Essential subunit of the Sec protein translocation channel SecYEG. Clamps together the 2 halves of SecY. May contact the channel plug during translocation.</text>
</comment>
<evidence type="ECO:0000256" key="6">
    <source>
        <dbReference type="ARBA" id="ARBA00022989"/>
    </source>
</evidence>
<dbReference type="InterPro" id="IPR001901">
    <property type="entry name" value="Translocase_SecE/Sec61-g"/>
</dbReference>
<dbReference type="InterPro" id="IPR005807">
    <property type="entry name" value="SecE_bac"/>
</dbReference>
<dbReference type="GO" id="GO:0043952">
    <property type="term" value="P:protein transport by the Sec complex"/>
    <property type="evidence" value="ECO:0007669"/>
    <property type="project" value="UniProtKB-UniRule"/>
</dbReference>
<keyword evidence="5 9" id="KW-0653">Protein transport</keyword>
<dbReference type="InterPro" id="IPR038379">
    <property type="entry name" value="SecE_sf"/>
</dbReference>
<keyword evidence="6 9" id="KW-1133">Transmembrane helix</keyword>
<accession>A0A2M8LDW8</accession>
<evidence type="ECO:0000256" key="7">
    <source>
        <dbReference type="ARBA" id="ARBA00023010"/>
    </source>
</evidence>
<dbReference type="GO" id="GO:0006605">
    <property type="term" value="P:protein targeting"/>
    <property type="evidence" value="ECO:0007669"/>
    <property type="project" value="UniProtKB-UniRule"/>
</dbReference>
<evidence type="ECO:0000256" key="4">
    <source>
        <dbReference type="ARBA" id="ARBA00022692"/>
    </source>
</evidence>
<protein>
    <recommendedName>
        <fullName evidence="9">Protein translocase subunit SecE</fullName>
    </recommendedName>
</protein>
<evidence type="ECO:0000313" key="10">
    <source>
        <dbReference type="EMBL" id="PJE75639.1"/>
    </source>
</evidence>